<evidence type="ECO:0000313" key="3">
    <source>
        <dbReference type="Proteomes" id="UP000620139"/>
    </source>
</evidence>
<dbReference type="Pfam" id="PF14335">
    <property type="entry name" value="DUF4391"/>
    <property type="match status" value="1"/>
</dbReference>
<comment type="caution">
    <text evidence="2">The sequence shown here is derived from an EMBL/GenBank/DDBJ whole genome shotgun (WGS) entry which is preliminary data.</text>
</comment>
<accession>A0A931IWA3</accession>
<proteinExistence type="predicted"/>
<dbReference type="RefSeq" id="WP_198101607.1">
    <property type="nucleotide sequence ID" value="NZ_JAEDAL010000008.1"/>
</dbReference>
<dbReference type="AlphaFoldDB" id="A0A931IWA3"/>
<dbReference type="Proteomes" id="UP000620139">
    <property type="component" value="Unassembled WGS sequence"/>
</dbReference>
<keyword evidence="3" id="KW-1185">Reference proteome</keyword>
<feature type="coiled-coil region" evidence="1">
    <location>
        <begin position="198"/>
        <end position="248"/>
    </location>
</feature>
<protein>
    <submittedName>
        <fullName evidence="2">DUF4391 domain-containing protein</fullName>
    </submittedName>
</protein>
<reference evidence="2" key="1">
    <citation type="submission" date="2020-12" db="EMBL/GenBank/DDBJ databases">
        <title>The genome sequence of Inhella sp. 4Y17.</title>
        <authorList>
            <person name="Liu Y."/>
        </authorList>
    </citation>
    <scope>NUCLEOTIDE SEQUENCE</scope>
    <source>
        <strain evidence="2">4Y10</strain>
    </source>
</reference>
<organism evidence="2 3">
    <name type="scientific">Inhella gelatinilytica</name>
    <dbReference type="NCBI Taxonomy" id="2795030"/>
    <lineage>
        <taxon>Bacteria</taxon>
        <taxon>Pseudomonadati</taxon>
        <taxon>Pseudomonadota</taxon>
        <taxon>Betaproteobacteria</taxon>
        <taxon>Burkholderiales</taxon>
        <taxon>Sphaerotilaceae</taxon>
        <taxon>Inhella</taxon>
    </lineage>
</organism>
<evidence type="ECO:0000313" key="2">
    <source>
        <dbReference type="EMBL" id="MBH9553987.1"/>
    </source>
</evidence>
<dbReference type="InterPro" id="IPR025503">
    <property type="entry name" value="DUF4391"/>
</dbReference>
<dbReference type="EMBL" id="JAEDAL010000008">
    <property type="protein sequence ID" value="MBH9553987.1"/>
    <property type="molecule type" value="Genomic_DNA"/>
</dbReference>
<name>A0A931IWA3_9BURK</name>
<keyword evidence="1" id="KW-0175">Coiled coil</keyword>
<gene>
    <name evidence="2" type="ORF">I7X43_14160</name>
</gene>
<sequence>MSLERVVSALELPASTRVDQRVPKKLLTEHAAATAADKRQIQDGVAEIQWLASLKPHLVGVPMFKDEHREYVEIAVLSLALKPGAKTVRLVELLHRAVPYPMLLITQSDAGVSLSLAHLRAAQNERDKVVLDGPVHTVALDLEANATAPLAALSLSRQRRDDLRSLYESWIHTLQAFGIAYEVGQFRLSGSPEQAGERHEAANRVRALKQQLAQRRAEAGKEKQLPRQVALNVEIKRLQSEIQQQTARMLGEANHG</sequence>
<evidence type="ECO:0000256" key="1">
    <source>
        <dbReference type="SAM" id="Coils"/>
    </source>
</evidence>